<dbReference type="SUPFAM" id="SSF48239">
    <property type="entry name" value="Terpenoid cyclases/Protein prenyltransferases"/>
    <property type="match status" value="1"/>
</dbReference>
<dbReference type="Proteomes" id="UP000023152">
    <property type="component" value="Unassembled WGS sequence"/>
</dbReference>
<name>X6LQY3_RETFI</name>
<dbReference type="OrthoDB" id="24893at2759"/>
<feature type="domain" description="Prenyltransferase alpha-alpha toroid" evidence="2">
    <location>
        <begin position="36"/>
        <end position="126"/>
    </location>
</feature>
<proteinExistence type="predicted"/>
<evidence type="ECO:0000256" key="1">
    <source>
        <dbReference type="ARBA" id="ARBA00022737"/>
    </source>
</evidence>
<evidence type="ECO:0000313" key="4">
    <source>
        <dbReference type="Proteomes" id="UP000023152"/>
    </source>
</evidence>
<dbReference type="InterPro" id="IPR008930">
    <property type="entry name" value="Terpenoid_cyclase/PrenylTrfase"/>
</dbReference>
<evidence type="ECO:0000313" key="3">
    <source>
        <dbReference type="EMBL" id="ETO03796.1"/>
    </source>
</evidence>
<reference evidence="3 4" key="1">
    <citation type="journal article" date="2013" name="Curr. Biol.">
        <title>The Genome of the Foraminiferan Reticulomyxa filosa.</title>
        <authorList>
            <person name="Glockner G."/>
            <person name="Hulsmann N."/>
            <person name="Schleicher M."/>
            <person name="Noegel A.A."/>
            <person name="Eichinger L."/>
            <person name="Gallinger C."/>
            <person name="Pawlowski J."/>
            <person name="Sierra R."/>
            <person name="Euteneuer U."/>
            <person name="Pillet L."/>
            <person name="Moustafa A."/>
            <person name="Platzer M."/>
            <person name="Groth M."/>
            <person name="Szafranski K."/>
            <person name="Schliwa M."/>
        </authorList>
    </citation>
    <scope>NUCLEOTIDE SEQUENCE [LARGE SCALE GENOMIC DNA]</scope>
</reference>
<organism evidence="3 4">
    <name type="scientific">Reticulomyxa filosa</name>
    <dbReference type="NCBI Taxonomy" id="46433"/>
    <lineage>
        <taxon>Eukaryota</taxon>
        <taxon>Sar</taxon>
        <taxon>Rhizaria</taxon>
        <taxon>Retaria</taxon>
        <taxon>Foraminifera</taxon>
        <taxon>Monothalamids</taxon>
        <taxon>Reticulomyxidae</taxon>
        <taxon>Reticulomyxa</taxon>
    </lineage>
</organism>
<keyword evidence="1" id="KW-0677">Repeat</keyword>
<accession>X6LQY3</accession>
<dbReference type="InterPro" id="IPR001330">
    <property type="entry name" value="Prenyltrans"/>
</dbReference>
<evidence type="ECO:0000259" key="2">
    <source>
        <dbReference type="Pfam" id="PF00432"/>
    </source>
</evidence>
<keyword evidence="4" id="KW-1185">Reference proteome</keyword>
<comment type="caution">
    <text evidence="3">The sequence shown here is derived from an EMBL/GenBank/DDBJ whole genome shotgun (WGS) entry which is preliminary data.</text>
</comment>
<dbReference type="EMBL" id="ASPP01031920">
    <property type="protein sequence ID" value="ETO03796.1"/>
    <property type="molecule type" value="Genomic_DNA"/>
</dbReference>
<dbReference type="Gene3D" id="1.50.10.20">
    <property type="match status" value="1"/>
</dbReference>
<dbReference type="GO" id="GO:0003824">
    <property type="term" value="F:catalytic activity"/>
    <property type="evidence" value="ECO:0007669"/>
    <property type="project" value="InterPro"/>
</dbReference>
<protein>
    <recommendedName>
        <fullName evidence="2">Prenyltransferase alpha-alpha toroid domain-containing protein</fullName>
    </recommendedName>
</protein>
<feature type="non-terminal residue" evidence="3">
    <location>
        <position position="1"/>
    </location>
</feature>
<sequence length="137" mass="15408">VHEIGKLINKQQLMPLYLTFGEKIDDFEALEQKTFDPQLHITYFKSMLLKPPSQYSSMDVQRMTLLFFSAFGLSLLTGLPADNVLAHHNEPKSSDEKQLVLSKQNIIDWIYAQQIIPEDQGLKGGQGGLRGGSFLGL</sequence>
<dbReference type="AlphaFoldDB" id="X6LQY3"/>
<dbReference type="Pfam" id="PF00432">
    <property type="entry name" value="Prenyltrans"/>
    <property type="match status" value="1"/>
</dbReference>
<gene>
    <name evidence="3" type="ORF">RFI_33606</name>
</gene>